<feature type="transmembrane region" description="Helical" evidence="1">
    <location>
        <begin position="6"/>
        <end position="26"/>
    </location>
</feature>
<keyword evidence="2" id="KW-0614">Plasmid</keyword>
<geneLocation type="plasmid" evidence="2 3">
    <name>pDSM109990_a</name>
</geneLocation>
<name>A0ABY3ZPU1_9RHOB</name>
<gene>
    <name evidence="2" type="ORF">DSM109990_03520</name>
</gene>
<evidence type="ECO:0000313" key="3">
    <source>
        <dbReference type="Proteomes" id="UP000831019"/>
    </source>
</evidence>
<keyword evidence="1" id="KW-0812">Transmembrane</keyword>
<proteinExistence type="predicted"/>
<evidence type="ECO:0000256" key="1">
    <source>
        <dbReference type="SAM" id="Phobius"/>
    </source>
</evidence>
<keyword evidence="3" id="KW-1185">Reference proteome</keyword>
<dbReference type="RefSeq" id="WP_243263337.1">
    <property type="nucleotide sequence ID" value="NZ_CP085145.1"/>
</dbReference>
<keyword evidence="1" id="KW-1133">Transmembrane helix</keyword>
<keyword evidence="1" id="KW-0472">Membrane</keyword>
<accession>A0ABY3ZPU1</accession>
<organism evidence="2 3">
    <name type="scientific">Sulfitobacter dubius</name>
    <dbReference type="NCBI Taxonomy" id="218673"/>
    <lineage>
        <taxon>Bacteria</taxon>
        <taxon>Pseudomonadati</taxon>
        <taxon>Pseudomonadota</taxon>
        <taxon>Alphaproteobacteria</taxon>
        <taxon>Rhodobacterales</taxon>
        <taxon>Roseobacteraceae</taxon>
        <taxon>Sulfitobacter</taxon>
    </lineage>
</organism>
<reference evidence="3" key="1">
    <citation type="journal article" date="2022" name="Microorganisms">
        <title>Beyond the ABCs#Discovery of Three New Plasmid Types in Rhodobacterales (RepQ, RepY, RepW).</title>
        <authorList>
            <person name="Freese H.M."/>
            <person name="Ringel V."/>
            <person name="Overmann J."/>
            <person name="Petersen J."/>
        </authorList>
    </citation>
    <scope>NUCLEOTIDE SEQUENCE [LARGE SCALE GENOMIC DNA]</scope>
    <source>
        <strain evidence="3">DSM 109990</strain>
        <plasmid evidence="3">pDSM109990_a</plasmid>
    </source>
</reference>
<evidence type="ECO:0000313" key="2">
    <source>
        <dbReference type="EMBL" id="UOA16636.1"/>
    </source>
</evidence>
<dbReference type="Proteomes" id="UP000831019">
    <property type="component" value="Plasmid pDSM109990_a"/>
</dbReference>
<sequence length="69" mass="7465">MTLVWRVGASMLATGAVIGALVMAWIQGRGDAREFRQFPSIYCGTAGGQVVDQDNGSSYCAIWINRPDQ</sequence>
<dbReference type="EMBL" id="CP085145">
    <property type="protein sequence ID" value="UOA16636.1"/>
    <property type="molecule type" value="Genomic_DNA"/>
</dbReference>
<protein>
    <submittedName>
        <fullName evidence="2">Uncharacterized protein</fullName>
    </submittedName>
</protein>